<comment type="catalytic activity">
    <reaction evidence="5">
        <text>a 2'-deoxyadenosine in DNA + S-adenosyl-L-methionine = an N(6)-methyl-2'-deoxyadenosine in DNA + S-adenosyl-L-homocysteine + H(+)</text>
        <dbReference type="Rhea" id="RHEA:15197"/>
        <dbReference type="Rhea" id="RHEA-COMP:12418"/>
        <dbReference type="Rhea" id="RHEA-COMP:12419"/>
        <dbReference type="ChEBI" id="CHEBI:15378"/>
        <dbReference type="ChEBI" id="CHEBI:57856"/>
        <dbReference type="ChEBI" id="CHEBI:59789"/>
        <dbReference type="ChEBI" id="CHEBI:90615"/>
        <dbReference type="ChEBI" id="CHEBI:90616"/>
        <dbReference type="EC" id="2.1.1.72"/>
    </reaction>
</comment>
<dbReference type="Pfam" id="PF07669">
    <property type="entry name" value="Eco57I"/>
    <property type="match status" value="1"/>
</dbReference>
<dbReference type="PRINTS" id="PR00507">
    <property type="entry name" value="N12N6MTFRASE"/>
</dbReference>
<sequence length="489" mass="54502">MLQQLDTADSVRREVAPRTAQKHKAEFGQFMTPSSVARFMASLFPPSTLQTCRLLDAGAGVGALSCAFLDRWVTGGFGFESVEATAYEIDEKLRGHLAQHLAGYSRVTPRIIAGDYIELATAEGLQDRGYTHAILNPPYKKINSQSDHRLALRTVGIETVNLYSAFVALAVGEAAPGGQIVAIIPRSFCNGPYYRPFRDFIFERAAIRHMHLFESRNKAFRDDEVLQENIIIRLERGSQQGTVTVTTSTDDSFSDLTTHEHPFDRIVFPDDPERFIHVPTTTEKSAIELSPAVRYSLADIGVKVSTGPVVDFRLKAHLRDMPEPGTVPLIYPGHLSMTGTVWPVAGLKKPNAIMRNDETEKWLYPNGFYCVVRRFSSKEEKRRVVASVVDPAAFGDHSVLGFENHMNLFHEDKHGLPEALARGLAVFLNTTAVDEHFRRFNGHTQVNATDLKLMKYPSRDTLTELGKWAMQQGTLTQEQIDAKLGTLTA</sequence>
<dbReference type="AlphaFoldDB" id="A0A0A0R2D5"/>
<reference evidence="7" key="2">
    <citation type="journal article" date="2015" name="Microb. Drug Resist.">
        <title>Complete Sequence of Four Multidrug-Resistant MOBQ1 Plasmids Harboring blaGES-5 Isolated from Escherichia coli and Serratia marcescens Persisting in a Hospital in Canada.</title>
        <authorList>
            <consortium name="Canadian Nosocomial Infection Surveillance Program"/>
            <person name="Boyd D."/>
            <person name="Taylor G."/>
            <person name="Fuller J."/>
            <person name="Bryce E."/>
            <person name="Embree J."/>
            <person name="Gravel D."/>
            <person name="Katz K."/>
            <person name="Kibsey P."/>
            <person name="Kuhn M."/>
            <person name="Langley J."/>
            <person name="Mataseje L."/>
            <person name="Mitchell R."/>
            <person name="Roscoe D."/>
            <person name="Simor A."/>
            <person name="Thomas E."/>
            <person name="Turgeon N."/>
            <person name="Mulvey M."/>
        </authorList>
    </citation>
    <scope>NUCLEOTIDE SEQUENCE</scope>
    <source>
        <strain evidence="8">A4Y201</strain>
        <strain evidence="7">A4Y426</strain>
        <plasmid evidence="8">pG5A4Y201</plasmid>
        <plasmid evidence="7">pG5A4Y426</plasmid>
    </source>
</reference>
<evidence type="ECO:0000313" key="8">
    <source>
        <dbReference type="EMBL" id="AIU96807.1"/>
    </source>
</evidence>
<dbReference type="CDD" id="cd02440">
    <property type="entry name" value="AdoMet_MTases"/>
    <property type="match status" value="1"/>
</dbReference>
<gene>
    <name evidence="7" type="primary">dmt</name>
    <name evidence="8" type="ORF">pG5A4Y201_37</name>
    <name evidence="7" type="ORF">pG5A4Y426_27</name>
</gene>
<accession>A0A0A0R2D5</accession>
<keyword evidence="4" id="KW-0949">S-adenosyl-L-methionine</keyword>
<dbReference type="REBASE" id="100794">
    <property type="entry name" value="M.SmaY201ORF37P"/>
</dbReference>
<protein>
    <recommendedName>
        <fullName evidence="1">site-specific DNA-methyltransferase (adenine-specific)</fullName>
        <ecNumber evidence="1">2.1.1.72</ecNumber>
    </recommendedName>
</protein>
<evidence type="ECO:0000313" key="7">
    <source>
        <dbReference type="EMBL" id="AIU96771.1"/>
    </source>
</evidence>
<dbReference type="EMBL" id="KJ541068">
    <property type="protein sequence ID" value="AIU96771.1"/>
    <property type="molecule type" value="Genomic_DNA"/>
</dbReference>
<dbReference type="GO" id="GO:0009007">
    <property type="term" value="F:site-specific DNA-methyltransferase (adenine-specific) activity"/>
    <property type="evidence" value="ECO:0007669"/>
    <property type="project" value="UniProtKB-EC"/>
</dbReference>
<evidence type="ECO:0000256" key="5">
    <source>
        <dbReference type="ARBA" id="ARBA00047942"/>
    </source>
</evidence>
<evidence type="ECO:0000256" key="4">
    <source>
        <dbReference type="ARBA" id="ARBA00022691"/>
    </source>
</evidence>
<evidence type="ECO:0000259" key="6">
    <source>
        <dbReference type="Pfam" id="PF07669"/>
    </source>
</evidence>
<organism evidence="7">
    <name type="scientific">Serratia marcescens</name>
    <dbReference type="NCBI Taxonomy" id="615"/>
    <lineage>
        <taxon>Bacteria</taxon>
        <taxon>Pseudomonadati</taxon>
        <taxon>Pseudomonadota</taxon>
        <taxon>Gammaproteobacteria</taxon>
        <taxon>Enterobacterales</taxon>
        <taxon>Yersiniaceae</taxon>
        <taxon>Serratia</taxon>
    </lineage>
</organism>
<evidence type="ECO:0000256" key="1">
    <source>
        <dbReference type="ARBA" id="ARBA00011900"/>
    </source>
</evidence>
<dbReference type="REBASE" id="100789">
    <property type="entry name" value="M.SmaY426ORF27P"/>
</dbReference>
<dbReference type="GO" id="GO:0006304">
    <property type="term" value="P:DNA modification"/>
    <property type="evidence" value="ECO:0007669"/>
    <property type="project" value="InterPro"/>
</dbReference>
<geneLocation type="plasmid" evidence="7">
    <name>pG5A4Y426</name>
</geneLocation>
<proteinExistence type="predicted"/>
<dbReference type="GO" id="GO:0032259">
    <property type="term" value="P:methylation"/>
    <property type="evidence" value="ECO:0007669"/>
    <property type="project" value="UniProtKB-KW"/>
</dbReference>
<dbReference type="RefSeq" id="WP_062939555.1">
    <property type="nucleotide sequence ID" value="NZ_KJ541068.1"/>
</dbReference>
<dbReference type="EMBL" id="KJ541069">
    <property type="protein sequence ID" value="AIU96807.1"/>
    <property type="molecule type" value="Genomic_DNA"/>
</dbReference>
<keyword evidence="2 7" id="KW-0489">Methyltransferase</keyword>
<keyword evidence="7" id="KW-0614">Plasmid</keyword>
<keyword evidence="3 7" id="KW-0808">Transferase</keyword>
<name>A0A0A0R2D5_SERMA</name>
<dbReference type="PANTHER" id="PTHR33841">
    <property type="entry name" value="DNA METHYLTRANSFERASE YEEA-RELATED"/>
    <property type="match status" value="1"/>
</dbReference>
<dbReference type="InterPro" id="IPR029063">
    <property type="entry name" value="SAM-dependent_MTases_sf"/>
</dbReference>
<evidence type="ECO:0000256" key="2">
    <source>
        <dbReference type="ARBA" id="ARBA00022603"/>
    </source>
</evidence>
<reference evidence="7" key="1">
    <citation type="submission" date="2014-03" db="EMBL/GenBank/DDBJ databases">
        <authorList>
            <person name="Saikia M."/>
            <person name="Chaudhari Y."/>
            <person name="Khan M."/>
            <person name="Devi D."/>
        </authorList>
    </citation>
    <scope>NUCLEOTIDE SEQUENCE</scope>
    <source>
        <strain evidence="8">A4Y201</strain>
        <strain evidence="7">A4Y426</strain>
        <plasmid evidence="8">pG5A4Y201</plasmid>
        <plasmid evidence="7">pG5A4Y426</plasmid>
    </source>
</reference>
<geneLocation type="plasmid" evidence="8">
    <name>pG5A4Y201</name>
</geneLocation>
<dbReference type="PANTHER" id="PTHR33841:SF1">
    <property type="entry name" value="DNA METHYLTRANSFERASE A"/>
    <property type="match status" value="1"/>
</dbReference>
<feature type="domain" description="Type II methyltransferase M.TaqI-like" evidence="6">
    <location>
        <begin position="126"/>
        <end position="220"/>
    </location>
</feature>
<dbReference type="Gene3D" id="3.40.50.150">
    <property type="entry name" value="Vaccinia Virus protein VP39"/>
    <property type="match status" value="1"/>
</dbReference>
<dbReference type="SUPFAM" id="SSF53335">
    <property type="entry name" value="S-adenosyl-L-methionine-dependent methyltransferases"/>
    <property type="match status" value="1"/>
</dbReference>
<dbReference type="EC" id="2.1.1.72" evidence="1"/>
<dbReference type="InterPro" id="IPR050953">
    <property type="entry name" value="N4_N6_ade-DNA_methylase"/>
</dbReference>
<evidence type="ECO:0000256" key="3">
    <source>
        <dbReference type="ARBA" id="ARBA00022679"/>
    </source>
</evidence>
<dbReference type="InterPro" id="IPR011639">
    <property type="entry name" value="MethylTrfase_TaqI-like_dom"/>
</dbReference>